<evidence type="ECO:0000256" key="1">
    <source>
        <dbReference type="SAM" id="MobiDB-lite"/>
    </source>
</evidence>
<organism evidence="2 3">
    <name type="scientific">Candidatus Comchoanobacter bicostacola</name>
    <dbReference type="NCBI Taxonomy" id="2919598"/>
    <lineage>
        <taxon>Bacteria</taxon>
        <taxon>Pseudomonadati</taxon>
        <taxon>Pseudomonadota</taxon>
        <taxon>Gammaproteobacteria</taxon>
        <taxon>Candidatus Comchoanobacterales</taxon>
        <taxon>Candidatus Comchoanobacteraceae</taxon>
        <taxon>Candidatus Comchoanobacter</taxon>
    </lineage>
</organism>
<reference evidence="2 3" key="1">
    <citation type="journal article" date="2022" name="Nat. Microbiol.">
        <title>The microbiome of a bacterivorous marine choanoflagellate contains a resource-demanding obligate bacterial associate.</title>
        <authorList>
            <person name="Needham D.M."/>
            <person name="Poirier C."/>
            <person name="Bachy C."/>
            <person name="George E.E."/>
            <person name="Wilken S."/>
            <person name="Yung C.C.M."/>
            <person name="Limardo A.J."/>
            <person name="Morando M."/>
            <person name="Sudek L."/>
            <person name="Malmstrom R.R."/>
            <person name="Keeling P.J."/>
            <person name="Santoro A.E."/>
            <person name="Worden A.Z."/>
        </authorList>
    </citation>
    <scope>NUCLEOTIDE SEQUENCE [LARGE SCALE GENOMIC DNA]</scope>
    <source>
        <strain evidence="2 3">Comchoano-1</strain>
    </source>
</reference>
<proteinExistence type="predicted"/>
<protein>
    <submittedName>
        <fullName evidence="2">Uncharacterized protein</fullName>
    </submittedName>
</protein>
<evidence type="ECO:0000313" key="3">
    <source>
        <dbReference type="Proteomes" id="UP001055955"/>
    </source>
</evidence>
<gene>
    <name evidence="2" type="ORF">MMH89_03140</name>
</gene>
<dbReference type="RefSeq" id="WP_258568002.1">
    <property type="nucleotide sequence ID" value="NZ_CP092900.1"/>
</dbReference>
<dbReference type="Proteomes" id="UP001055955">
    <property type="component" value="Chromosome"/>
</dbReference>
<evidence type="ECO:0000313" key="2">
    <source>
        <dbReference type="EMBL" id="UTC24217.1"/>
    </source>
</evidence>
<dbReference type="EMBL" id="CP092900">
    <property type="protein sequence ID" value="UTC24217.1"/>
    <property type="molecule type" value="Genomic_DNA"/>
</dbReference>
<keyword evidence="3" id="KW-1185">Reference proteome</keyword>
<name>A0ABY5DK68_9GAMM</name>
<feature type="compositionally biased region" description="Acidic residues" evidence="1">
    <location>
        <begin position="168"/>
        <end position="177"/>
    </location>
</feature>
<feature type="region of interest" description="Disordered" evidence="1">
    <location>
        <begin position="146"/>
        <end position="177"/>
    </location>
</feature>
<sequence length="177" mass="19333">MKKNRMSSRQSEIIAAHKSEFSEEIREFVCRSVVPGLDEAHVDMSVVFNHIHEHFLNSNEKTVSSIVQSLKAAIEKFGSEMPDTDRILMFQFLQRIVVDYTDFVKIDASDEESLDALRDTLLGSISNEISGLAPSSHAMTSMFAGGGAAAPASAADDDSGSDYYTASEEPDSGYDSP</sequence>
<accession>A0ABY5DK68</accession>